<dbReference type="InterPro" id="IPR008920">
    <property type="entry name" value="TF_FadR/GntR_C"/>
</dbReference>
<dbReference type="Pfam" id="PF00392">
    <property type="entry name" value="GntR"/>
    <property type="match status" value="1"/>
</dbReference>
<dbReference type="PROSITE" id="PS50949">
    <property type="entry name" value="HTH_GNTR"/>
    <property type="match status" value="1"/>
</dbReference>
<dbReference type="EMBL" id="AP027734">
    <property type="protein sequence ID" value="BDZ55836.1"/>
    <property type="molecule type" value="Genomic_DNA"/>
</dbReference>
<dbReference type="Proteomes" id="UP001321477">
    <property type="component" value="Chromosome"/>
</dbReference>
<gene>
    <name evidence="5" type="ORF">GCM10025870_29090</name>
</gene>
<evidence type="ECO:0000256" key="1">
    <source>
        <dbReference type="ARBA" id="ARBA00023015"/>
    </source>
</evidence>
<accession>A0ABN6YFF0</accession>
<evidence type="ECO:0000256" key="2">
    <source>
        <dbReference type="ARBA" id="ARBA00023125"/>
    </source>
</evidence>
<dbReference type="RefSeq" id="WP_234659468.1">
    <property type="nucleotide sequence ID" value="NZ_AP027734.1"/>
</dbReference>
<feature type="domain" description="HTH gntR-type" evidence="4">
    <location>
        <begin position="3"/>
        <end position="70"/>
    </location>
</feature>
<keyword evidence="1" id="KW-0805">Transcription regulation</keyword>
<evidence type="ECO:0000256" key="3">
    <source>
        <dbReference type="ARBA" id="ARBA00023163"/>
    </source>
</evidence>
<dbReference type="PANTHER" id="PTHR43537:SF44">
    <property type="entry name" value="GNTR FAMILY REGULATORY PROTEIN"/>
    <property type="match status" value="1"/>
</dbReference>
<dbReference type="Gene3D" id="1.20.120.530">
    <property type="entry name" value="GntR ligand-binding domain-like"/>
    <property type="match status" value="1"/>
</dbReference>
<dbReference type="InterPro" id="IPR036388">
    <property type="entry name" value="WH-like_DNA-bd_sf"/>
</dbReference>
<evidence type="ECO:0000313" key="6">
    <source>
        <dbReference type="Proteomes" id="UP001321477"/>
    </source>
</evidence>
<keyword evidence="3" id="KW-0804">Transcription</keyword>
<dbReference type="Gene3D" id="1.10.10.10">
    <property type="entry name" value="Winged helix-like DNA-binding domain superfamily/Winged helix DNA-binding domain"/>
    <property type="match status" value="1"/>
</dbReference>
<dbReference type="Pfam" id="PF07729">
    <property type="entry name" value="FCD"/>
    <property type="match status" value="1"/>
</dbReference>
<dbReference type="SUPFAM" id="SSF48008">
    <property type="entry name" value="GntR ligand-binding domain-like"/>
    <property type="match status" value="1"/>
</dbReference>
<dbReference type="InterPro" id="IPR036390">
    <property type="entry name" value="WH_DNA-bd_sf"/>
</dbReference>
<proteinExistence type="predicted"/>
<sequence length="244" mass="26068">MGSRLHDLAVEHLGSRIVSGELEAGAVLRTEVLEAELRVSRSVVREAVRVAQSLGLVESVRRVGIRVLPITAWNLFDPSVIRWRLESGRKGAQLRSLTELRTAVEPVAAELAARFAPPELGAGLMGVAAAMRAAGRAGDAAGFLELDVEFHRSVLRASGNEMFAALGDAVGEVLRGRSSSGLMPAHPSEEAMQWHVDVADAILAGRADAARAAMLRVLGRTADDVERTWRDIPRAGWSGTEPTA</sequence>
<organism evidence="5 6">
    <name type="scientific">Agromyces marinus</name>
    <dbReference type="NCBI Taxonomy" id="1389020"/>
    <lineage>
        <taxon>Bacteria</taxon>
        <taxon>Bacillati</taxon>
        <taxon>Actinomycetota</taxon>
        <taxon>Actinomycetes</taxon>
        <taxon>Micrococcales</taxon>
        <taxon>Microbacteriaceae</taxon>
        <taxon>Agromyces</taxon>
    </lineage>
</organism>
<dbReference type="PANTHER" id="PTHR43537">
    <property type="entry name" value="TRANSCRIPTIONAL REGULATOR, GNTR FAMILY"/>
    <property type="match status" value="1"/>
</dbReference>
<reference evidence="6" key="1">
    <citation type="journal article" date="2019" name="Int. J. Syst. Evol. Microbiol.">
        <title>The Global Catalogue of Microorganisms (GCM) 10K type strain sequencing project: providing services to taxonomists for standard genome sequencing and annotation.</title>
        <authorList>
            <consortium name="The Broad Institute Genomics Platform"/>
            <consortium name="The Broad Institute Genome Sequencing Center for Infectious Disease"/>
            <person name="Wu L."/>
            <person name="Ma J."/>
        </authorList>
    </citation>
    <scope>NUCLEOTIDE SEQUENCE [LARGE SCALE GENOMIC DNA]</scope>
    <source>
        <strain evidence="6">NBRC 109019</strain>
    </source>
</reference>
<protein>
    <submittedName>
        <fullName evidence="5">GntR family transcriptional regulator</fullName>
    </submittedName>
</protein>
<dbReference type="InterPro" id="IPR000524">
    <property type="entry name" value="Tscrpt_reg_HTH_GntR"/>
</dbReference>
<evidence type="ECO:0000313" key="5">
    <source>
        <dbReference type="EMBL" id="BDZ55836.1"/>
    </source>
</evidence>
<dbReference type="SMART" id="SM00895">
    <property type="entry name" value="FCD"/>
    <property type="match status" value="1"/>
</dbReference>
<keyword evidence="6" id="KW-1185">Reference proteome</keyword>
<dbReference type="SMART" id="SM00345">
    <property type="entry name" value="HTH_GNTR"/>
    <property type="match status" value="1"/>
</dbReference>
<dbReference type="InterPro" id="IPR011711">
    <property type="entry name" value="GntR_C"/>
</dbReference>
<evidence type="ECO:0000259" key="4">
    <source>
        <dbReference type="PROSITE" id="PS50949"/>
    </source>
</evidence>
<name>A0ABN6YFF0_9MICO</name>
<dbReference type="SUPFAM" id="SSF46785">
    <property type="entry name" value="Winged helix' DNA-binding domain"/>
    <property type="match status" value="1"/>
</dbReference>
<keyword evidence="2" id="KW-0238">DNA-binding</keyword>